<reference evidence="4" key="1">
    <citation type="journal article" date="2014" name="Nat. Commun.">
        <title>Genome sequence of mungbean and insights into evolution within Vigna species.</title>
        <authorList>
            <person name="Kang Y.J."/>
            <person name="Kim S.K."/>
            <person name="Kim M.Y."/>
            <person name="Lestari P."/>
            <person name="Kim K.H."/>
            <person name="Ha B.K."/>
            <person name="Jun T.H."/>
            <person name="Hwang W.J."/>
            <person name="Lee T."/>
            <person name="Lee J."/>
            <person name="Shim S."/>
            <person name="Yoon M.Y."/>
            <person name="Jang Y.E."/>
            <person name="Han K.S."/>
            <person name="Taeprayoon P."/>
            <person name="Yoon N."/>
            <person name="Somta P."/>
            <person name="Tanya P."/>
            <person name="Kim K.S."/>
            <person name="Gwag J.G."/>
            <person name="Moon J.K."/>
            <person name="Lee Y.H."/>
            <person name="Park B.S."/>
            <person name="Bombarely A."/>
            <person name="Doyle J.J."/>
            <person name="Jackson S.A."/>
            <person name="Schafleitner R."/>
            <person name="Srinives P."/>
            <person name="Varshney R.K."/>
            <person name="Lee S.H."/>
        </authorList>
    </citation>
    <scope>NUCLEOTIDE SEQUENCE [LARGE SCALE GENOMIC DNA]</scope>
    <source>
        <strain evidence="4">cv. VC1973A</strain>
    </source>
</reference>
<keyword evidence="2" id="KW-0812">Transmembrane</keyword>
<protein>
    <submittedName>
        <fullName evidence="5">Uncharacterized protein LOC106762080</fullName>
    </submittedName>
</protein>
<feature type="transmembrane region" description="Helical" evidence="2">
    <location>
        <begin position="923"/>
        <end position="947"/>
    </location>
</feature>
<dbReference type="OrthoDB" id="617191at2759"/>
<feature type="region of interest" description="Disordered" evidence="1">
    <location>
        <begin position="991"/>
        <end position="1022"/>
    </location>
</feature>
<dbReference type="GeneID" id="106762080"/>
<proteinExistence type="predicted"/>
<feature type="region of interest" description="Disordered" evidence="1">
    <location>
        <begin position="1036"/>
        <end position="1075"/>
    </location>
</feature>
<name>A0A3Q0EYN1_VIGRR</name>
<feature type="transmembrane region" description="Helical" evidence="2">
    <location>
        <begin position="892"/>
        <end position="911"/>
    </location>
</feature>
<dbReference type="PANTHER" id="PTHR34677:SF1">
    <property type="entry name" value="TRANSMEMBRANE PROTEIN"/>
    <property type="match status" value="1"/>
</dbReference>
<feature type="compositionally biased region" description="Polar residues" evidence="1">
    <location>
        <begin position="1043"/>
        <end position="1053"/>
    </location>
</feature>
<evidence type="ECO:0000256" key="1">
    <source>
        <dbReference type="SAM" id="MobiDB-lite"/>
    </source>
</evidence>
<evidence type="ECO:0000313" key="4">
    <source>
        <dbReference type="Proteomes" id="UP000087766"/>
    </source>
</evidence>
<evidence type="ECO:0000256" key="3">
    <source>
        <dbReference type="SAM" id="SignalP"/>
    </source>
</evidence>
<feature type="transmembrane region" description="Helical" evidence="2">
    <location>
        <begin position="621"/>
        <end position="642"/>
    </location>
</feature>
<keyword evidence="2" id="KW-1133">Transmembrane helix</keyword>
<evidence type="ECO:0000313" key="5">
    <source>
        <dbReference type="RefSeq" id="XP_022636266.1"/>
    </source>
</evidence>
<dbReference type="KEGG" id="vra:106762080"/>
<reference evidence="5" key="2">
    <citation type="submission" date="2025-08" db="UniProtKB">
        <authorList>
            <consortium name="RefSeq"/>
        </authorList>
    </citation>
    <scope>IDENTIFICATION</scope>
    <source>
        <tissue evidence="5">Leaf</tissue>
    </source>
</reference>
<feature type="compositionally biased region" description="Low complexity" evidence="1">
    <location>
        <begin position="1060"/>
        <end position="1075"/>
    </location>
</feature>
<accession>A0A3Q0EYN1</accession>
<dbReference type="STRING" id="3916.A0A3Q0EYN1"/>
<organism evidence="4 5">
    <name type="scientific">Vigna radiata var. radiata</name>
    <name type="common">Mung bean</name>
    <name type="synonym">Phaseolus aureus</name>
    <dbReference type="NCBI Taxonomy" id="3916"/>
    <lineage>
        <taxon>Eukaryota</taxon>
        <taxon>Viridiplantae</taxon>
        <taxon>Streptophyta</taxon>
        <taxon>Embryophyta</taxon>
        <taxon>Tracheophyta</taxon>
        <taxon>Spermatophyta</taxon>
        <taxon>Magnoliopsida</taxon>
        <taxon>eudicotyledons</taxon>
        <taxon>Gunneridae</taxon>
        <taxon>Pentapetalae</taxon>
        <taxon>rosids</taxon>
        <taxon>fabids</taxon>
        <taxon>Fabales</taxon>
        <taxon>Fabaceae</taxon>
        <taxon>Papilionoideae</taxon>
        <taxon>50 kb inversion clade</taxon>
        <taxon>NPAAA clade</taxon>
        <taxon>indigoferoid/millettioid clade</taxon>
        <taxon>Phaseoleae</taxon>
        <taxon>Vigna</taxon>
    </lineage>
</organism>
<sequence>MGLLRPPFLSVLCCLLPLLCSITKCGASDVYVKFLKVPHAFSHSKSATFAFRVLNSSSRGHCSNCTLICKLDDEIASVCKRGKASYRSLRDGNHTFEVCTKHEGLGCATYNWIVDTTPPTAYVTASTSFTSSLNVSVNISFTEPCIGGGGFGCKSVNACNLLVYGAGQVIPSSFRVLQPNLTYSLLVSLSSTVQYGRAIVVMDRNFCTDLAGNSFMRMPNSSVYIHLDRRKVYVNIRTRVPEELLQLNSETRTVQATNDFDRLKIYLYFSAPVLNSSTEILNSINISQGSLLLNNSKSLGDRRFGFMIANISSTSIISINFNSESIITRQGTQVSPTAPVTFLYDTTRPAVMLSTYSMRTREHNLQILVKFVKPVFGFNSSCITISGGLLKSFHEIRRDMYMVELLADDGLVFVSVHENVTRDVAGNRNLASNFLQVRRYSMPLISSVVSAFATASFVLTSIAAGFLTISTASLQSVGTFTRSSSFLVFDPARNLLRILGHIQVFALSRWLAVKLPVEFYEFARHLQWTIPYFTVPWENEPMNLFKVSSNPFGTSKVINNAPATIPNKLVKSLNLAASVYGSPLTSSEYQQYFESENMKPEAEYILDSQHSSGWTEFYRSMFWLAVICGGLMVLHAFLLIVLKFGKRNSEKHTIHGALTFPRFEIFLIFLALPNICKSSAVLIQGLIFLFCIMAIGGSPSGIAVGTILFVFVCIVLLALFLFLSIGITFGKLLQYKEVHQEGLTFHWYQELVRVTLGPGKRGQWTWKEQPRSVYLTIFGPLFEDLRGPPKYMLSQISGGTGNPPSQRDRIIASDDETEDAEAPCIQKLFGILRIYYVFLESIRRVSLGILAGHFVPTQSSKTPVIIMLSMTSFQLSFMLLKKPFIKKRVQLVEIISLTCEVALFGTCFVLLKKEFSVRAETKTGIFMLVLFLVEYCAQIINEWYALYVQTKMLDPEEKSPLVGLKNALIGFLLYFIPQKCIKDLVNRLPQNGTGNNEESRDTASGGDRSRFSSSRSSGTPDGAWLKQIREFAKSSFGRERSVNDPSTSGTTAWSGLWGNKRSGSSSSEFKSKSSSLYKDLEAIFSSK</sequence>
<evidence type="ECO:0000256" key="2">
    <source>
        <dbReference type="SAM" id="Phobius"/>
    </source>
</evidence>
<keyword evidence="2" id="KW-0472">Membrane</keyword>
<feature type="chain" id="PRO_5018141045" evidence="3">
    <location>
        <begin position="28"/>
        <end position="1087"/>
    </location>
</feature>
<feature type="transmembrane region" description="Helical" evidence="2">
    <location>
        <begin position="702"/>
        <end position="729"/>
    </location>
</feature>
<feature type="signal peptide" evidence="3">
    <location>
        <begin position="1"/>
        <end position="27"/>
    </location>
</feature>
<keyword evidence="3" id="KW-0732">Signal</keyword>
<keyword evidence="4" id="KW-1185">Reference proteome</keyword>
<gene>
    <name evidence="5" type="primary">LOC106762080</name>
</gene>
<dbReference type="PANTHER" id="PTHR34677">
    <property type="match status" value="1"/>
</dbReference>
<dbReference type="RefSeq" id="XP_022636266.1">
    <property type="nucleotide sequence ID" value="XM_022780545.1"/>
</dbReference>
<feature type="transmembrane region" description="Helical" evidence="2">
    <location>
        <begin position="663"/>
        <end position="696"/>
    </location>
</feature>
<dbReference type="AlphaFoldDB" id="A0A3Q0EYN1"/>
<dbReference type="Proteomes" id="UP000087766">
    <property type="component" value="Chromosome 5"/>
</dbReference>